<organism evidence="2 3">
    <name type="scientific">Pseudahrensia aquimaris</name>
    <dbReference type="NCBI Taxonomy" id="744461"/>
    <lineage>
        <taxon>Bacteria</taxon>
        <taxon>Pseudomonadati</taxon>
        <taxon>Pseudomonadota</taxon>
        <taxon>Alphaproteobacteria</taxon>
        <taxon>Hyphomicrobiales</taxon>
        <taxon>Ahrensiaceae</taxon>
        <taxon>Pseudahrensia</taxon>
    </lineage>
</organism>
<sequence>MSVQMENDNGFRLKGWHVLSMFIAFFGVIIVVNVFMATLASSTWTGLIVKNSYVASQTFNAELAAARAQQVAGWKSQLAYQDGRLSVSLTGKEGEPLMLNAARVTFGRPAFEQQDQTVDLVPVGQGQYAVDVNLASGEWFVQVTGTIDGKPYRRDAGLTTNHKFSGRIK</sequence>
<dbReference type="Proteomes" id="UP001597101">
    <property type="component" value="Unassembled WGS sequence"/>
</dbReference>
<dbReference type="EMBL" id="JBHTJV010000009">
    <property type="protein sequence ID" value="MFD0917008.1"/>
    <property type="molecule type" value="Genomic_DNA"/>
</dbReference>
<keyword evidence="1" id="KW-1133">Transmembrane helix</keyword>
<comment type="caution">
    <text evidence="2">The sequence shown here is derived from an EMBL/GenBank/DDBJ whole genome shotgun (WGS) entry which is preliminary data.</text>
</comment>
<accession>A0ABW3FGZ2</accession>
<evidence type="ECO:0000313" key="3">
    <source>
        <dbReference type="Proteomes" id="UP001597101"/>
    </source>
</evidence>
<dbReference type="InterPro" id="IPR008620">
    <property type="entry name" value="FixH"/>
</dbReference>
<keyword evidence="1" id="KW-0812">Transmembrane</keyword>
<feature type="transmembrane region" description="Helical" evidence="1">
    <location>
        <begin position="20"/>
        <end position="40"/>
    </location>
</feature>
<gene>
    <name evidence="2" type="ORF">ACFQ14_11365</name>
</gene>
<name>A0ABW3FGZ2_9HYPH</name>
<keyword evidence="3" id="KW-1185">Reference proteome</keyword>
<evidence type="ECO:0000313" key="2">
    <source>
        <dbReference type="EMBL" id="MFD0917008.1"/>
    </source>
</evidence>
<proteinExistence type="predicted"/>
<dbReference type="Pfam" id="PF05751">
    <property type="entry name" value="FixH"/>
    <property type="match status" value="1"/>
</dbReference>
<keyword evidence="1" id="KW-0472">Membrane</keyword>
<dbReference type="InterPro" id="IPR018037">
    <property type="entry name" value="FixH_proteobacterial"/>
</dbReference>
<dbReference type="RefSeq" id="WP_377212848.1">
    <property type="nucleotide sequence ID" value="NZ_JBHTJV010000009.1"/>
</dbReference>
<reference evidence="3" key="1">
    <citation type="journal article" date="2019" name="Int. J. Syst. Evol. Microbiol.">
        <title>The Global Catalogue of Microorganisms (GCM) 10K type strain sequencing project: providing services to taxonomists for standard genome sequencing and annotation.</title>
        <authorList>
            <consortium name="The Broad Institute Genomics Platform"/>
            <consortium name="The Broad Institute Genome Sequencing Center for Infectious Disease"/>
            <person name="Wu L."/>
            <person name="Ma J."/>
        </authorList>
    </citation>
    <scope>NUCLEOTIDE SEQUENCE [LARGE SCALE GENOMIC DNA]</scope>
    <source>
        <strain evidence="3">CCUG 60023</strain>
    </source>
</reference>
<protein>
    <submittedName>
        <fullName evidence="2">FixH family protein</fullName>
    </submittedName>
</protein>
<dbReference type="PIRSF" id="PIRSF011386">
    <property type="entry name" value="FixH"/>
    <property type="match status" value="1"/>
</dbReference>
<evidence type="ECO:0000256" key="1">
    <source>
        <dbReference type="SAM" id="Phobius"/>
    </source>
</evidence>